<gene>
    <name evidence="2" type="ORF">P153DRAFT_282090</name>
</gene>
<dbReference type="GeneID" id="54403605"/>
<feature type="region of interest" description="Disordered" evidence="1">
    <location>
        <begin position="365"/>
        <end position="391"/>
    </location>
</feature>
<dbReference type="InterPro" id="IPR032675">
    <property type="entry name" value="LRR_dom_sf"/>
</dbReference>
<accession>A0A6A6AP10</accession>
<dbReference type="EMBL" id="ML977499">
    <property type="protein sequence ID" value="KAF2133530.1"/>
    <property type="molecule type" value="Genomic_DNA"/>
</dbReference>
<dbReference type="RefSeq" id="XP_033527917.1">
    <property type="nucleotide sequence ID" value="XM_033663173.1"/>
</dbReference>
<dbReference type="Gene3D" id="3.80.10.10">
    <property type="entry name" value="Ribonuclease Inhibitor"/>
    <property type="match status" value="1"/>
</dbReference>
<dbReference type="SUPFAM" id="SSF52047">
    <property type="entry name" value="RNI-like"/>
    <property type="match status" value="1"/>
</dbReference>
<keyword evidence="3" id="KW-1185">Reference proteome</keyword>
<proteinExistence type="predicted"/>
<dbReference type="Proteomes" id="UP000799771">
    <property type="component" value="Unassembled WGS sequence"/>
</dbReference>
<dbReference type="AlphaFoldDB" id="A0A6A6AP10"/>
<reference evidence="2" key="1">
    <citation type="journal article" date="2020" name="Stud. Mycol.">
        <title>101 Dothideomycetes genomes: a test case for predicting lifestyles and emergence of pathogens.</title>
        <authorList>
            <person name="Haridas S."/>
            <person name="Albert R."/>
            <person name="Binder M."/>
            <person name="Bloem J."/>
            <person name="Labutti K."/>
            <person name="Salamov A."/>
            <person name="Andreopoulos B."/>
            <person name="Baker S."/>
            <person name="Barry K."/>
            <person name="Bills G."/>
            <person name="Bluhm B."/>
            <person name="Cannon C."/>
            <person name="Castanera R."/>
            <person name="Culley D."/>
            <person name="Daum C."/>
            <person name="Ezra D."/>
            <person name="Gonzalez J."/>
            <person name="Henrissat B."/>
            <person name="Kuo A."/>
            <person name="Liang C."/>
            <person name="Lipzen A."/>
            <person name="Lutzoni F."/>
            <person name="Magnuson J."/>
            <person name="Mondo S."/>
            <person name="Nolan M."/>
            <person name="Ohm R."/>
            <person name="Pangilinan J."/>
            <person name="Park H.-J."/>
            <person name="Ramirez L."/>
            <person name="Alfaro M."/>
            <person name="Sun H."/>
            <person name="Tritt A."/>
            <person name="Yoshinaga Y."/>
            <person name="Zwiers L.-H."/>
            <person name="Turgeon B."/>
            <person name="Goodwin S."/>
            <person name="Spatafora J."/>
            <person name="Crous P."/>
            <person name="Grigoriev I."/>
        </authorList>
    </citation>
    <scope>NUCLEOTIDE SEQUENCE</scope>
    <source>
        <strain evidence="2">CBS 119687</strain>
    </source>
</reference>
<name>A0A6A6AP10_9PLEO</name>
<dbReference type="OrthoDB" id="3210378at2759"/>
<evidence type="ECO:0000256" key="1">
    <source>
        <dbReference type="SAM" id="MobiDB-lite"/>
    </source>
</evidence>
<organism evidence="2 3">
    <name type="scientific">Dothidotthia symphoricarpi CBS 119687</name>
    <dbReference type="NCBI Taxonomy" id="1392245"/>
    <lineage>
        <taxon>Eukaryota</taxon>
        <taxon>Fungi</taxon>
        <taxon>Dikarya</taxon>
        <taxon>Ascomycota</taxon>
        <taxon>Pezizomycotina</taxon>
        <taxon>Dothideomycetes</taxon>
        <taxon>Pleosporomycetidae</taxon>
        <taxon>Pleosporales</taxon>
        <taxon>Dothidotthiaceae</taxon>
        <taxon>Dothidotthia</taxon>
    </lineage>
</organism>
<evidence type="ECO:0008006" key="4">
    <source>
        <dbReference type="Google" id="ProtNLM"/>
    </source>
</evidence>
<evidence type="ECO:0000313" key="3">
    <source>
        <dbReference type="Proteomes" id="UP000799771"/>
    </source>
</evidence>
<sequence length="618" mass="68421">MPARQFPAHTFQNLPREVYDCIIAQLEQIHLGQTQTCRSCYLKDLYGLSLTSRSWSKAATPQLYHKVFVLTNEDHPNLPKLRIRGAGRLKLLRRTLLERNALAQCVRELDMSDFQLLYQNATIDREEIVNLVASLVMACPNLERLLGFHIPYTRSSFDRLSHALSTRSKLKERLWLLAEPDLEFMDEEEFDMSGCYNPAYDPTEQFLELNSNHTVLDTLVLHQDHEHSPSPLNFRAIIGTIRQFPLLQNLSICGLAAASFTNMTLSALPSNLRSLSLENLPGLNEKGLQRLTASPLAASLESLKLISMKITSLVTIANILSSRLANLKYFALVQHRAPGLSSWASLPDFYSPSVQRIHWEIRTQAGPLPALHPPPPRSFSRSESPKTPSFPLKNSEPISCLATSLLATSIQDGAFPSLRSIRIPHDPQGLIQALCKPLATALLPTDASLFTSPPRTSNPAKSSTLLDAHLPLSPKFGNPRADSAMDSPTSSVNFSHPMLTPMRSRLAAQCRILAARNNPSTAVRIYDPKGNLRIDKVVGGYIGCLESKIVYELKPDRGCTIEYEVEDGDVEGSYWITGVEDVTGQRGIAGVRRTTPSACDHSASGRVGINVARVSEMC</sequence>
<evidence type="ECO:0000313" key="2">
    <source>
        <dbReference type="EMBL" id="KAF2133530.1"/>
    </source>
</evidence>
<protein>
    <recommendedName>
        <fullName evidence="4">F-box domain-containing protein</fullName>
    </recommendedName>
</protein>